<dbReference type="GO" id="GO:0005737">
    <property type="term" value="C:cytoplasm"/>
    <property type="evidence" value="ECO:0007669"/>
    <property type="project" value="UniProtKB-SubCell"/>
</dbReference>
<feature type="domain" description="Methylated-DNA-[protein]-cysteine S-methyltransferase DNA binding" evidence="10">
    <location>
        <begin position="121"/>
        <end position="199"/>
    </location>
</feature>
<evidence type="ECO:0000313" key="13">
    <source>
        <dbReference type="Proteomes" id="UP000005845"/>
    </source>
</evidence>
<evidence type="ECO:0000259" key="11">
    <source>
        <dbReference type="Pfam" id="PF02870"/>
    </source>
</evidence>
<keyword evidence="5 9" id="KW-0808">Transferase</keyword>
<dbReference type="PANTHER" id="PTHR10815">
    <property type="entry name" value="METHYLATED-DNA--PROTEIN-CYSTEINE METHYLTRANSFERASE"/>
    <property type="match status" value="1"/>
</dbReference>
<comment type="subcellular location">
    <subcellularLocation>
        <location evidence="9">Cytoplasm</location>
    </subcellularLocation>
</comment>
<dbReference type="InterPro" id="IPR001497">
    <property type="entry name" value="MethylDNA_cys_MeTrfase_AS"/>
</dbReference>
<proteinExistence type="inferred from homology"/>
<accession>H5TWN7</accession>
<name>H5TWN7_9ACTN</name>
<dbReference type="HAMAP" id="MF_00772">
    <property type="entry name" value="OGT"/>
    <property type="match status" value="1"/>
</dbReference>
<dbReference type="SUPFAM" id="SSF46767">
    <property type="entry name" value="Methylated DNA-protein cysteine methyltransferase, C-terminal domain"/>
    <property type="match status" value="1"/>
</dbReference>
<feature type="domain" description="Methylguanine DNA methyltransferase ribonuclease-like" evidence="11">
    <location>
        <begin position="40"/>
        <end position="114"/>
    </location>
</feature>
<comment type="similarity">
    <text evidence="2 9">Belongs to the MGMT family.</text>
</comment>
<evidence type="ECO:0000256" key="4">
    <source>
        <dbReference type="ARBA" id="ARBA00022603"/>
    </source>
</evidence>
<evidence type="ECO:0000256" key="7">
    <source>
        <dbReference type="ARBA" id="ARBA00023204"/>
    </source>
</evidence>
<dbReference type="EMBL" id="BAFC01000022">
    <property type="protein sequence ID" value="GAB37895.1"/>
    <property type="molecule type" value="Genomic_DNA"/>
</dbReference>
<dbReference type="FunFam" id="1.10.10.10:FF:000214">
    <property type="entry name" value="Methylated-DNA--protein-cysteine methyltransferase"/>
    <property type="match status" value="1"/>
</dbReference>
<dbReference type="InterPro" id="IPR036217">
    <property type="entry name" value="MethylDNA_cys_MeTrfase_DNAb"/>
</dbReference>
<keyword evidence="13" id="KW-1185">Reference proteome</keyword>
<keyword evidence="7 9" id="KW-0234">DNA repair</keyword>
<dbReference type="GO" id="GO:0032259">
    <property type="term" value="P:methylation"/>
    <property type="evidence" value="ECO:0007669"/>
    <property type="project" value="UniProtKB-KW"/>
</dbReference>
<dbReference type="SUPFAM" id="SSF53155">
    <property type="entry name" value="Methylated DNA-protein cysteine methyltransferase domain"/>
    <property type="match status" value="1"/>
</dbReference>
<comment type="miscellaneous">
    <text evidence="9">This enzyme catalyzes only one turnover and therefore is not strictly catalytic. According to one definition, an enzyme is a biocatalyst that acts repeatedly and over many reaction cycles.</text>
</comment>
<feature type="active site" description="Nucleophile; methyl group acceptor" evidence="9">
    <location>
        <position position="171"/>
    </location>
</feature>
<dbReference type="RefSeq" id="WP_005203043.1">
    <property type="nucleotide sequence ID" value="NZ_BAFC01000022.1"/>
</dbReference>
<dbReference type="GO" id="GO:0003908">
    <property type="term" value="F:methylated-DNA-[protein]-cysteine S-methyltransferase activity"/>
    <property type="evidence" value="ECO:0007669"/>
    <property type="project" value="UniProtKB-UniRule"/>
</dbReference>
<dbReference type="PANTHER" id="PTHR10815:SF5">
    <property type="entry name" value="METHYLATED-DNA--PROTEIN-CYSTEINE METHYLTRANSFERASE"/>
    <property type="match status" value="1"/>
</dbReference>
<dbReference type="GO" id="GO:0006307">
    <property type="term" value="P:DNA alkylation repair"/>
    <property type="evidence" value="ECO:0007669"/>
    <property type="project" value="UniProtKB-UniRule"/>
</dbReference>
<dbReference type="InterPro" id="IPR036631">
    <property type="entry name" value="MGMT_N_sf"/>
</dbReference>
<sequence length="201" mass="21530">MSDNTTELGIQFAVSEDDLTALHARLEIGAVQQGLLDVGYRTVDTPIGTLLLAATEAGLVRVAFENEGFDAVLDDLATRIGSRILRAPAMLDDAAAQLHEYFDGRRHEFGLALDHRLSSGFREQVQRYLPQIGYGQTTTYKQLAQRVGNPAAIRAVGTACATNPLPVVVPCHRVLRTDGTLGGYLGGLEVKSALLALESAA</sequence>
<evidence type="ECO:0000256" key="5">
    <source>
        <dbReference type="ARBA" id="ARBA00022679"/>
    </source>
</evidence>
<keyword evidence="6 9" id="KW-0227">DNA damage</keyword>
<comment type="caution">
    <text evidence="12">The sequence shown here is derived from an EMBL/GenBank/DDBJ whole genome shotgun (WGS) entry which is preliminary data.</text>
</comment>
<dbReference type="InterPro" id="IPR023546">
    <property type="entry name" value="MGMT"/>
</dbReference>
<dbReference type="EC" id="2.1.1.63" evidence="9"/>
<evidence type="ECO:0000256" key="9">
    <source>
        <dbReference type="HAMAP-Rule" id="MF_00772"/>
    </source>
</evidence>
<dbReference type="Pfam" id="PF01035">
    <property type="entry name" value="DNA_binding_1"/>
    <property type="match status" value="1"/>
</dbReference>
<comment type="function">
    <text evidence="9">Involved in the cellular defense against the biological effects of O6-methylguanine (O6-MeG) and O4-methylthymine (O4-MeT) in DNA. Repairs the methylated nucleobase in DNA by stoichiometrically transferring the methyl group to a cysteine residue in the enzyme. This is a suicide reaction: the enzyme is irreversibly inactivated.</text>
</comment>
<evidence type="ECO:0000256" key="8">
    <source>
        <dbReference type="ARBA" id="ARBA00049348"/>
    </source>
</evidence>
<dbReference type="eggNOG" id="COG0350">
    <property type="taxonomic scope" value="Bacteria"/>
</dbReference>
<evidence type="ECO:0000259" key="10">
    <source>
        <dbReference type="Pfam" id="PF01035"/>
    </source>
</evidence>
<evidence type="ECO:0000256" key="2">
    <source>
        <dbReference type="ARBA" id="ARBA00008711"/>
    </source>
</evidence>
<dbReference type="InterPro" id="IPR036388">
    <property type="entry name" value="WH-like_DNA-bd_sf"/>
</dbReference>
<dbReference type="InterPro" id="IPR008332">
    <property type="entry name" value="MethylG_MeTrfase_N"/>
</dbReference>
<evidence type="ECO:0000256" key="6">
    <source>
        <dbReference type="ARBA" id="ARBA00022763"/>
    </source>
</evidence>
<comment type="catalytic activity">
    <reaction evidence="1 9">
        <text>a 4-O-methyl-thymidine in DNA + L-cysteinyl-[protein] = a thymidine in DNA + S-methyl-L-cysteinyl-[protein]</text>
        <dbReference type="Rhea" id="RHEA:53428"/>
        <dbReference type="Rhea" id="RHEA-COMP:10131"/>
        <dbReference type="Rhea" id="RHEA-COMP:10132"/>
        <dbReference type="Rhea" id="RHEA-COMP:13555"/>
        <dbReference type="Rhea" id="RHEA-COMP:13556"/>
        <dbReference type="ChEBI" id="CHEBI:29950"/>
        <dbReference type="ChEBI" id="CHEBI:82612"/>
        <dbReference type="ChEBI" id="CHEBI:137386"/>
        <dbReference type="ChEBI" id="CHEBI:137387"/>
        <dbReference type="EC" id="2.1.1.63"/>
    </reaction>
</comment>
<dbReference type="Proteomes" id="UP000005845">
    <property type="component" value="Unassembled WGS sequence"/>
</dbReference>
<dbReference type="NCBIfam" id="TIGR00589">
    <property type="entry name" value="ogt"/>
    <property type="match status" value="1"/>
</dbReference>
<evidence type="ECO:0000313" key="12">
    <source>
        <dbReference type="EMBL" id="GAB37895.1"/>
    </source>
</evidence>
<evidence type="ECO:0000256" key="3">
    <source>
        <dbReference type="ARBA" id="ARBA00022490"/>
    </source>
</evidence>
<protein>
    <recommendedName>
        <fullName evidence="9">Methylated-DNA--protein-cysteine methyltransferase</fullName>
        <ecNumber evidence="9">2.1.1.63</ecNumber>
    </recommendedName>
    <alternativeName>
        <fullName evidence="9">6-O-methylguanine-DNA methyltransferase</fullName>
        <shortName evidence="9">MGMT</shortName>
    </alternativeName>
    <alternativeName>
        <fullName evidence="9">O-6-methylguanine-DNA-alkyltransferase</fullName>
    </alternativeName>
</protein>
<dbReference type="CDD" id="cd06445">
    <property type="entry name" value="ATase"/>
    <property type="match status" value="1"/>
</dbReference>
<reference evidence="12 13" key="1">
    <citation type="submission" date="2012-02" db="EMBL/GenBank/DDBJ databases">
        <title>Whole genome shotgun sequence of Gordonia sputi NBRC 100414.</title>
        <authorList>
            <person name="Yoshida I."/>
            <person name="Hosoyama A."/>
            <person name="Tsuchikane K."/>
            <person name="Katsumata H."/>
            <person name="Yamazaki S."/>
            <person name="Fujita N."/>
        </authorList>
    </citation>
    <scope>NUCLEOTIDE SEQUENCE [LARGE SCALE GENOMIC DNA]</scope>
    <source>
        <strain evidence="12 13">NBRC 100414</strain>
    </source>
</reference>
<keyword evidence="4 9" id="KW-0489">Methyltransferase</keyword>
<comment type="catalytic activity">
    <reaction evidence="8 9">
        <text>a 6-O-methyl-2'-deoxyguanosine in DNA + L-cysteinyl-[protein] = S-methyl-L-cysteinyl-[protein] + a 2'-deoxyguanosine in DNA</text>
        <dbReference type="Rhea" id="RHEA:24000"/>
        <dbReference type="Rhea" id="RHEA-COMP:10131"/>
        <dbReference type="Rhea" id="RHEA-COMP:10132"/>
        <dbReference type="Rhea" id="RHEA-COMP:11367"/>
        <dbReference type="Rhea" id="RHEA-COMP:11368"/>
        <dbReference type="ChEBI" id="CHEBI:29950"/>
        <dbReference type="ChEBI" id="CHEBI:82612"/>
        <dbReference type="ChEBI" id="CHEBI:85445"/>
        <dbReference type="ChEBI" id="CHEBI:85448"/>
        <dbReference type="EC" id="2.1.1.63"/>
    </reaction>
</comment>
<dbReference type="InterPro" id="IPR014048">
    <property type="entry name" value="MethylDNA_cys_MeTrfase_DNA-bd"/>
</dbReference>
<evidence type="ECO:0000256" key="1">
    <source>
        <dbReference type="ARBA" id="ARBA00001286"/>
    </source>
</evidence>
<dbReference type="AlphaFoldDB" id="H5TWN7"/>
<organism evidence="12 13">
    <name type="scientific">Gordonia sputi NBRC 100414</name>
    <dbReference type="NCBI Taxonomy" id="1089453"/>
    <lineage>
        <taxon>Bacteria</taxon>
        <taxon>Bacillati</taxon>
        <taxon>Actinomycetota</taxon>
        <taxon>Actinomycetes</taxon>
        <taxon>Mycobacteriales</taxon>
        <taxon>Gordoniaceae</taxon>
        <taxon>Gordonia</taxon>
    </lineage>
</organism>
<dbReference type="Gene3D" id="1.10.10.10">
    <property type="entry name" value="Winged helix-like DNA-binding domain superfamily/Winged helix DNA-binding domain"/>
    <property type="match status" value="1"/>
</dbReference>
<keyword evidence="3 9" id="KW-0963">Cytoplasm</keyword>
<dbReference type="Gene3D" id="3.30.160.70">
    <property type="entry name" value="Methylated DNA-protein cysteine methyltransferase domain"/>
    <property type="match status" value="1"/>
</dbReference>
<dbReference type="Pfam" id="PF02870">
    <property type="entry name" value="Methyltransf_1N"/>
    <property type="match status" value="1"/>
</dbReference>
<dbReference type="PROSITE" id="PS00374">
    <property type="entry name" value="MGMT"/>
    <property type="match status" value="1"/>
</dbReference>
<gene>
    <name evidence="12" type="primary">ogt</name>
    <name evidence="12" type="ORF">GOSPT_022_02420</name>
</gene>